<sequence>MGQATRGTGLVAAGIGWGIAAGVALGTLLIAPAMEGSLGTGSVTASEAGQGDAASDSGELARANGQVDEANTLLAQHGDAIVSGALDGVAVTLIRTASASEEDAAGVRWMANAAGASNSGGIRLTEKFFERDAADELSSVIANTLPAGATLSVDNLGPGTHAGESLAATLTAASDEDRALVLEALTQAGFIETRGEVAAADAIVVVAADEFDGEGFAAQLVADFARALSAGARTVVATQGAAPELDGVSLQGNVDTEAGRVQSALLLAEDPAAEPAEDAAEE</sequence>
<keyword evidence="2" id="KW-0472">Membrane</keyword>
<gene>
    <name evidence="3" type="ORF">AK829_03790</name>
</gene>
<evidence type="ECO:0000256" key="1">
    <source>
        <dbReference type="SAM" id="MobiDB-lite"/>
    </source>
</evidence>
<evidence type="ECO:0000256" key="2">
    <source>
        <dbReference type="SAM" id="Phobius"/>
    </source>
</evidence>
<protein>
    <recommendedName>
        <fullName evidence="5">Copper transporter</fullName>
    </recommendedName>
</protein>
<dbReference type="EMBL" id="CP012342">
    <property type="protein sequence ID" value="AKV58439.1"/>
    <property type="molecule type" value="Genomic_DNA"/>
</dbReference>
<keyword evidence="4" id="KW-1185">Reference proteome</keyword>
<proteinExistence type="predicted"/>
<dbReference type="GO" id="GO:0016020">
    <property type="term" value="C:membrane"/>
    <property type="evidence" value="ECO:0007669"/>
    <property type="project" value="InterPro"/>
</dbReference>
<dbReference type="KEGG" id="crie:AK829_03790"/>
<keyword evidence="2" id="KW-1133">Transmembrane helix</keyword>
<dbReference type="STRING" id="156976.AK829_03790"/>
<keyword evidence="2" id="KW-0812">Transmembrane</keyword>
<dbReference type="GO" id="GO:0055070">
    <property type="term" value="P:copper ion homeostasis"/>
    <property type="evidence" value="ECO:0007669"/>
    <property type="project" value="InterPro"/>
</dbReference>
<dbReference type="Proteomes" id="UP000060016">
    <property type="component" value="Chromosome"/>
</dbReference>
<organism evidence="3 4">
    <name type="scientific">Corynebacterium riegelii</name>
    <dbReference type="NCBI Taxonomy" id="156976"/>
    <lineage>
        <taxon>Bacteria</taxon>
        <taxon>Bacillati</taxon>
        <taxon>Actinomycetota</taxon>
        <taxon>Actinomycetes</taxon>
        <taxon>Mycobacteriales</taxon>
        <taxon>Corynebacteriaceae</taxon>
        <taxon>Corynebacterium</taxon>
    </lineage>
</organism>
<dbReference type="AlphaFoldDB" id="A0A0K1RAK0"/>
<dbReference type="Pfam" id="PF11382">
    <property type="entry name" value="MctB"/>
    <property type="match status" value="1"/>
</dbReference>
<evidence type="ECO:0008006" key="5">
    <source>
        <dbReference type="Google" id="ProtNLM"/>
    </source>
</evidence>
<reference evidence="3 4" key="1">
    <citation type="submission" date="2015-08" db="EMBL/GenBank/DDBJ databases">
        <authorList>
            <person name="Babu N.S."/>
            <person name="Beckwith C.J."/>
            <person name="Beseler K.G."/>
            <person name="Brison A."/>
            <person name="Carone J.V."/>
            <person name="Caskin T.P."/>
            <person name="Diamond M."/>
            <person name="Durham M.E."/>
            <person name="Foxe J.M."/>
            <person name="Go M."/>
            <person name="Henderson B.A."/>
            <person name="Jones I.B."/>
            <person name="McGettigan J.A."/>
            <person name="Micheletti S.J."/>
            <person name="Nasrallah M.E."/>
            <person name="Ortiz D."/>
            <person name="Piller C.R."/>
            <person name="Privatt S.R."/>
            <person name="Schneider S.L."/>
            <person name="Sharp S."/>
            <person name="Smith T.C."/>
            <person name="Stanton J.D."/>
            <person name="Ullery H.E."/>
            <person name="Wilson R.J."/>
            <person name="Serrano M.G."/>
            <person name="Buck G."/>
            <person name="Lee V."/>
            <person name="Wang Y."/>
            <person name="Carvalho R."/>
            <person name="Voegtly L."/>
            <person name="Shi R."/>
            <person name="Duckworth R."/>
            <person name="Johnson A."/>
            <person name="Loviza R."/>
            <person name="Walstead R."/>
            <person name="Shah Z."/>
            <person name="Kiflezghi M."/>
            <person name="Wade K."/>
            <person name="Ball S.L."/>
            <person name="Bradley K.W."/>
            <person name="Asai D.J."/>
            <person name="Bowman C.A."/>
            <person name="Russell D.A."/>
            <person name="Pope W.H."/>
            <person name="Jacobs-Sera D."/>
            <person name="Hendrix R.W."/>
            <person name="Hatfull G.F."/>
        </authorList>
    </citation>
    <scope>NUCLEOTIDE SEQUENCE [LARGE SCALE GENOMIC DNA]</scope>
    <source>
        <strain evidence="3 4">PUDD_83A45</strain>
    </source>
</reference>
<evidence type="ECO:0000313" key="4">
    <source>
        <dbReference type="Proteomes" id="UP000060016"/>
    </source>
</evidence>
<evidence type="ECO:0000313" key="3">
    <source>
        <dbReference type="EMBL" id="AKV58439.1"/>
    </source>
</evidence>
<dbReference type="RefSeq" id="WP_052204412.1">
    <property type="nucleotide sequence ID" value="NZ_CP012342.1"/>
</dbReference>
<dbReference type="PATRIC" id="fig|156976.3.peg.747"/>
<feature type="transmembrane region" description="Helical" evidence="2">
    <location>
        <begin position="12"/>
        <end position="34"/>
    </location>
</feature>
<dbReference type="InterPro" id="IPR021522">
    <property type="entry name" value="MctB"/>
</dbReference>
<feature type="region of interest" description="Disordered" evidence="1">
    <location>
        <begin position="40"/>
        <end position="61"/>
    </location>
</feature>
<name>A0A0K1RAK0_9CORY</name>
<accession>A0A0K1RAK0</accession>